<reference evidence="3 4" key="1">
    <citation type="submission" date="2016-10" db="EMBL/GenBank/DDBJ databases">
        <authorList>
            <person name="de Groot N.N."/>
        </authorList>
    </citation>
    <scope>NUCLEOTIDE SEQUENCE [LARGE SCALE GENOMIC DNA]</scope>
    <source>
        <strain evidence="3 4">CGMCC 1.3430</strain>
    </source>
</reference>
<evidence type="ECO:0000313" key="4">
    <source>
        <dbReference type="Proteomes" id="UP000198773"/>
    </source>
</evidence>
<protein>
    <submittedName>
        <fullName evidence="3">Selenocysteine lyase/Cysteine desulfurase</fullName>
    </submittedName>
</protein>
<evidence type="ECO:0000313" key="3">
    <source>
        <dbReference type="EMBL" id="SEA06012.1"/>
    </source>
</evidence>
<accession>A0A1H3Y5B5</accession>
<dbReference type="OrthoDB" id="5501089at2"/>
<dbReference type="EMBL" id="FNRM01000001">
    <property type="protein sequence ID" value="SEA06012.1"/>
    <property type="molecule type" value="Genomic_DNA"/>
</dbReference>
<dbReference type="AlphaFoldDB" id="A0A1H3Y5B5"/>
<organism evidence="3 4">
    <name type="scientific">Alkalimonas amylolytica</name>
    <dbReference type="NCBI Taxonomy" id="152573"/>
    <lineage>
        <taxon>Bacteria</taxon>
        <taxon>Pseudomonadati</taxon>
        <taxon>Pseudomonadota</taxon>
        <taxon>Gammaproteobacteria</taxon>
        <taxon>Alkalimonas</taxon>
    </lineage>
</organism>
<keyword evidence="1" id="KW-0663">Pyridoxal phosphate</keyword>
<evidence type="ECO:0000256" key="1">
    <source>
        <dbReference type="ARBA" id="ARBA00022898"/>
    </source>
</evidence>
<dbReference type="Proteomes" id="UP000198773">
    <property type="component" value="Unassembled WGS sequence"/>
</dbReference>
<dbReference type="Gene3D" id="3.40.640.10">
    <property type="entry name" value="Type I PLP-dependent aspartate aminotransferase-like (Major domain)"/>
    <property type="match status" value="1"/>
</dbReference>
<dbReference type="Pfam" id="PF00266">
    <property type="entry name" value="Aminotran_5"/>
    <property type="match status" value="1"/>
</dbReference>
<dbReference type="SUPFAM" id="SSF53383">
    <property type="entry name" value="PLP-dependent transferases"/>
    <property type="match status" value="1"/>
</dbReference>
<keyword evidence="4" id="KW-1185">Reference proteome</keyword>
<sequence length="391" mass="44946">MYQHLYQHFLQGHQGKQHFASHSHHFWPDVTRQAMLDYWDLSARSSDEKWQTIFGEVLPQTQQLLAAQLSSQQPQQLVFAPNTHELVMRLLSCFDWRQPIRILTTDSEFYSFQRQVSRLQEENLVQLTVIPTEPFADFEQRFVAAAASQEFELIFCSQVFFNSGVALADLTAFVEQLAAVSQAMIAIDGYHAFMALPVDLSAIESRIFYLAGSYKYAQAGEGCCFMLCPEHNQYRPLYTGWFAEFGTLSAERCERVPYSTNGFRFAGATMDFSALFRLHAVLRLLDSEQLSVSRIHQYVQQLQQAFLHQLSALSQTALSNDQLLQRDLQHHGHFFTFALPTADAAAALADFLKQHHILTDYRGNRLRFGFALYQCAEQFDLRCLERFTTSN</sequence>
<gene>
    <name evidence="3" type="ORF">SAMN04488051_101520</name>
</gene>
<evidence type="ECO:0000259" key="2">
    <source>
        <dbReference type="Pfam" id="PF00266"/>
    </source>
</evidence>
<dbReference type="InterPro" id="IPR000192">
    <property type="entry name" value="Aminotrans_V_dom"/>
</dbReference>
<dbReference type="GO" id="GO:0016829">
    <property type="term" value="F:lyase activity"/>
    <property type="evidence" value="ECO:0007669"/>
    <property type="project" value="UniProtKB-KW"/>
</dbReference>
<feature type="domain" description="Aminotransferase class V" evidence="2">
    <location>
        <begin position="46"/>
        <end position="358"/>
    </location>
</feature>
<proteinExistence type="predicted"/>
<dbReference type="InterPro" id="IPR015424">
    <property type="entry name" value="PyrdxlP-dep_Trfase"/>
</dbReference>
<dbReference type="RefSeq" id="WP_091338965.1">
    <property type="nucleotide sequence ID" value="NZ_FNRM01000001.1"/>
</dbReference>
<dbReference type="STRING" id="152573.SAMN04488051_101520"/>
<name>A0A1H3Y5B5_ALKAM</name>
<dbReference type="InterPro" id="IPR015421">
    <property type="entry name" value="PyrdxlP-dep_Trfase_major"/>
</dbReference>
<dbReference type="InterPro" id="IPR015422">
    <property type="entry name" value="PyrdxlP-dep_Trfase_small"/>
</dbReference>
<keyword evidence="3" id="KW-0456">Lyase</keyword>
<dbReference type="Gene3D" id="3.90.1150.10">
    <property type="entry name" value="Aspartate Aminotransferase, domain 1"/>
    <property type="match status" value="1"/>
</dbReference>